<dbReference type="RefSeq" id="WP_068772220.1">
    <property type="nucleotide sequence ID" value="NZ_CP109796.1"/>
</dbReference>
<dbReference type="OrthoDB" id="195841at2"/>
<comment type="caution">
    <text evidence="2">The sequence shown here is derived from an EMBL/GenBank/DDBJ whole genome shotgun (WGS) entry which is preliminary data.</text>
</comment>
<sequence>MNRKSELLAKRIEKAGIRASIKEGRVLTEPELRNIKVQILPNPLRVIFCVLGVISAIVSYCCFMHDLDGCGVTSALISILMLLFGIFGVRRTLSRILDSMDAIDAAQILVHAIEGISSAIGSLFDGV</sequence>
<evidence type="ECO:0000313" key="2">
    <source>
        <dbReference type="EMBL" id="OAM87709.1"/>
    </source>
</evidence>
<keyword evidence="3" id="KW-1185">Reference proteome</keyword>
<feature type="transmembrane region" description="Helical" evidence="1">
    <location>
        <begin position="71"/>
        <end position="89"/>
    </location>
</feature>
<name>A0A178IF51_9BACT</name>
<gene>
    <name evidence="2" type="ORF">AW736_20780</name>
</gene>
<keyword evidence="1" id="KW-0472">Membrane</keyword>
<organism evidence="2 3">
    <name type="scientific">Termitidicoccus mucosus</name>
    <dbReference type="NCBI Taxonomy" id="1184151"/>
    <lineage>
        <taxon>Bacteria</taxon>
        <taxon>Pseudomonadati</taxon>
        <taxon>Verrucomicrobiota</taxon>
        <taxon>Opitutia</taxon>
        <taxon>Opitutales</taxon>
        <taxon>Opitutaceae</taxon>
        <taxon>Termitidicoccus</taxon>
    </lineage>
</organism>
<feature type="transmembrane region" description="Helical" evidence="1">
    <location>
        <begin position="46"/>
        <end position="65"/>
    </location>
</feature>
<dbReference type="Proteomes" id="UP000078486">
    <property type="component" value="Unassembled WGS sequence"/>
</dbReference>
<protein>
    <submittedName>
        <fullName evidence="2">Uncharacterized protein</fullName>
    </submittedName>
</protein>
<evidence type="ECO:0000313" key="3">
    <source>
        <dbReference type="Proteomes" id="UP000078486"/>
    </source>
</evidence>
<keyword evidence="1" id="KW-1133">Transmembrane helix</keyword>
<reference evidence="2 3" key="1">
    <citation type="submission" date="2016-01" db="EMBL/GenBank/DDBJ databases">
        <title>High potential of lignocellulose degradation of a new Verrucomicrobia species.</title>
        <authorList>
            <person name="Wang Y."/>
            <person name="Shi Y."/>
            <person name="Qiu Z."/>
            <person name="Liu S."/>
            <person name="Yang H."/>
        </authorList>
    </citation>
    <scope>NUCLEOTIDE SEQUENCE [LARGE SCALE GENOMIC DNA]</scope>
    <source>
        <strain evidence="2 3">TSB47</strain>
    </source>
</reference>
<evidence type="ECO:0000256" key="1">
    <source>
        <dbReference type="SAM" id="Phobius"/>
    </source>
</evidence>
<dbReference type="EMBL" id="LRRQ01000160">
    <property type="protein sequence ID" value="OAM87709.1"/>
    <property type="molecule type" value="Genomic_DNA"/>
</dbReference>
<dbReference type="AlphaFoldDB" id="A0A178IF51"/>
<accession>A0A178IF51</accession>
<keyword evidence="1" id="KW-0812">Transmembrane</keyword>
<proteinExistence type="predicted"/>